<name>A0AAN7VWG7_9PEZI</name>
<reference evidence="2" key="1">
    <citation type="submission" date="2023-08" db="EMBL/GenBank/DDBJ databases">
        <title>Black Yeasts Isolated from many extreme environments.</title>
        <authorList>
            <person name="Coleine C."/>
            <person name="Stajich J.E."/>
            <person name="Selbmann L."/>
        </authorList>
    </citation>
    <scope>NUCLEOTIDE SEQUENCE</scope>
    <source>
        <strain evidence="2">CCFEE 5810</strain>
    </source>
</reference>
<comment type="caution">
    <text evidence="2">The sequence shown here is derived from an EMBL/GenBank/DDBJ whole genome shotgun (WGS) entry which is preliminary data.</text>
</comment>
<evidence type="ECO:0000313" key="3">
    <source>
        <dbReference type="Proteomes" id="UP001310594"/>
    </source>
</evidence>
<gene>
    <name evidence="2" type="ORF">LTR97_012728</name>
</gene>
<accession>A0AAN7VWG7</accession>
<organism evidence="2 3">
    <name type="scientific">Elasticomyces elasticus</name>
    <dbReference type="NCBI Taxonomy" id="574655"/>
    <lineage>
        <taxon>Eukaryota</taxon>
        <taxon>Fungi</taxon>
        <taxon>Dikarya</taxon>
        <taxon>Ascomycota</taxon>
        <taxon>Pezizomycotina</taxon>
        <taxon>Dothideomycetes</taxon>
        <taxon>Dothideomycetidae</taxon>
        <taxon>Mycosphaerellales</taxon>
        <taxon>Teratosphaeriaceae</taxon>
        <taxon>Elasticomyces</taxon>
    </lineage>
</organism>
<sequence>MVLSYCISALALLGLLANGQDLCPVPNSYNYHNSVPQTIRSFQGIYHSNFNETITFCNFKPKQWELEKSRIIPVLAQTAYGGPPYTNVGAVLTGSVYVAGNGSIVWNGFGFSASGPYNCGFALSSNGSTADGYYTYTDQKNGSSPAGETGPWLLSFYREATWGECALVYRGYTARDYETGCVASSE</sequence>
<proteinExistence type="predicted"/>
<evidence type="ECO:0000256" key="1">
    <source>
        <dbReference type="SAM" id="SignalP"/>
    </source>
</evidence>
<feature type="chain" id="PRO_5043037014" evidence="1">
    <location>
        <begin position="20"/>
        <end position="186"/>
    </location>
</feature>
<dbReference type="EMBL" id="JAVRQU010000029">
    <property type="protein sequence ID" value="KAK5689729.1"/>
    <property type="molecule type" value="Genomic_DNA"/>
</dbReference>
<protein>
    <submittedName>
        <fullName evidence="2">Uncharacterized protein</fullName>
    </submittedName>
</protein>
<feature type="signal peptide" evidence="1">
    <location>
        <begin position="1"/>
        <end position="19"/>
    </location>
</feature>
<dbReference type="Proteomes" id="UP001310594">
    <property type="component" value="Unassembled WGS sequence"/>
</dbReference>
<keyword evidence="1" id="KW-0732">Signal</keyword>
<dbReference type="AlphaFoldDB" id="A0AAN7VWG7"/>
<evidence type="ECO:0000313" key="2">
    <source>
        <dbReference type="EMBL" id="KAK5689729.1"/>
    </source>
</evidence>